<feature type="domain" description="AMP-dependent synthetase/ligase" evidence="3">
    <location>
        <begin position="31"/>
        <end position="404"/>
    </location>
</feature>
<dbReference type="PANTHER" id="PTHR43201:SF5">
    <property type="entry name" value="MEDIUM-CHAIN ACYL-COA LIGASE ACSF2, MITOCHONDRIAL"/>
    <property type="match status" value="1"/>
</dbReference>
<dbReference type="RefSeq" id="WP_286287303.1">
    <property type="nucleotide sequence ID" value="NZ_JASXSZ010000001.1"/>
</dbReference>
<dbReference type="Pfam" id="PF13193">
    <property type="entry name" value="AMP-binding_C"/>
    <property type="match status" value="1"/>
</dbReference>
<proteinExistence type="inferred from homology"/>
<evidence type="ECO:0000313" key="5">
    <source>
        <dbReference type="EMBL" id="MDL9978677.1"/>
    </source>
</evidence>
<dbReference type="InterPro" id="IPR045851">
    <property type="entry name" value="AMP-bd_C_sf"/>
</dbReference>
<reference evidence="5 6" key="1">
    <citation type="submission" date="2023-06" db="EMBL/GenBank/DDBJ databases">
        <title>Microbacterium sp. nov., isolated from a waste landfill.</title>
        <authorList>
            <person name="Wen W."/>
        </authorList>
    </citation>
    <scope>NUCLEOTIDE SEQUENCE [LARGE SCALE GENOMIC DNA]</scope>
    <source>
        <strain evidence="5 6">ASV49</strain>
    </source>
</reference>
<dbReference type="Pfam" id="PF00501">
    <property type="entry name" value="AMP-binding"/>
    <property type="match status" value="1"/>
</dbReference>
<comment type="caution">
    <text evidence="5">The sequence shown here is derived from an EMBL/GenBank/DDBJ whole genome shotgun (WGS) entry which is preliminary data.</text>
</comment>
<dbReference type="InterPro" id="IPR042099">
    <property type="entry name" value="ANL_N_sf"/>
</dbReference>
<keyword evidence="6" id="KW-1185">Reference proteome</keyword>
<dbReference type="PANTHER" id="PTHR43201">
    <property type="entry name" value="ACYL-COA SYNTHETASE"/>
    <property type="match status" value="1"/>
</dbReference>
<feature type="domain" description="AMP-binding enzyme C-terminal" evidence="4">
    <location>
        <begin position="458"/>
        <end position="534"/>
    </location>
</feature>
<comment type="similarity">
    <text evidence="1">Belongs to the ATP-dependent AMP-binding enzyme family.</text>
</comment>
<dbReference type="PROSITE" id="PS00455">
    <property type="entry name" value="AMP_BINDING"/>
    <property type="match status" value="1"/>
</dbReference>
<keyword evidence="2" id="KW-0436">Ligase</keyword>
<evidence type="ECO:0000256" key="1">
    <source>
        <dbReference type="ARBA" id="ARBA00006432"/>
    </source>
</evidence>
<dbReference type="Gene3D" id="3.30.300.30">
    <property type="match status" value="1"/>
</dbReference>
<dbReference type="InterPro" id="IPR020845">
    <property type="entry name" value="AMP-binding_CS"/>
</dbReference>
<dbReference type="InterPro" id="IPR000873">
    <property type="entry name" value="AMP-dep_synth/lig_dom"/>
</dbReference>
<dbReference type="InterPro" id="IPR025110">
    <property type="entry name" value="AMP-bd_C"/>
</dbReference>
<gene>
    <name evidence="5" type="ORF">QSV35_05005</name>
</gene>
<protein>
    <submittedName>
        <fullName evidence="5">AMP-binding protein</fullName>
    </submittedName>
</protein>
<evidence type="ECO:0000256" key="2">
    <source>
        <dbReference type="ARBA" id="ARBA00022598"/>
    </source>
</evidence>
<name>A0ABT7MW59_9MICO</name>
<evidence type="ECO:0000259" key="4">
    <source>
        <dbReference type="Pfam" id="PF13193"/>
    </source>
</evidence>
<dbReference type="EMBL" id="JASXSZ010000001">
    <property type="protein sequence ID" value="MDL9978677.1"/>
    <property type="molecule type" value="Genomic_DNA"/>
</dbReference>
<evidence type="ECO:0000313" key="6">
    <source>
        <dbReference type="Proteomes" id="UP001235064"/>
    </source>
</evidence>
<sequence>MPFDTLLTDEKIEQFTRSGGWKNTVLTDYLDAAADAHPDQTAIVDARGSITYREFREQVDRAALGYLELGIVPGDTISIQLPNWREWLIAHYAAVRIGAVTNPLIPIYRDNEVGYMMQAAQTKLLVTTGDFRGFDYVAMAGRLRSGIPSLEHVLVVRPTAELPDWAQSWDDFAATPWEERRDPAQLAGLRPDPNELVLLIFTSGTTGRPKGVMHTHNTLIAGSMPWPDRLGMDHTAVVHMASTFGHLTGYLYGVSLPTILGGTGVFQDVWNVDEFLALVDEHGIQHTSGATPFLHDLINAPGLAVRDLSSLRRFCCMGAPIPGVFLTEAAERIPGMTVFGGWGQTECCLVTMGHPDDLREKIAATDGKALPGMEVRVLTADGALSPVGEEGRLQVRGPFLFQGYVGDDLQTARDLIDEDGWFDTGDIATMDAEGYIRLQGRTKDVIIRGGENIPVAYVENILYGHPWIDTVAVVALPHPRLQEIACAVVTINPGSPIFTLEDLRAYFAEKGVAKPYWPEQVVVVESLPRTPSGKIQKFQLRAQLEGTVTVTDTVRQVGASA</sequence>
<accession>A0ABT7MW59</accession>
<dbReference type="SUPFAM" id="SSF56801">
    <property type="entry name" value="Acetyl-CoA synthetase-like"/>
    <property type="match status" value="1"/>
</dbReference>
<dbReference type="Proteomes" id="UP001235064">
    <property type="component" value="Unassembled WGS sequence"/>
</dbReference>
<dbReference type="Gene3D" id="3.40.50.12780">
    <property type="entry name" value="N-terminal domain of ligase-like"/>
    <property type="match status" value="1"/>
</dbReference>
<organism evidence="5 6">
    <name type="scientific">Microbacterium candidum</name>
    <dbReference type="NCBI Taxonomy" id="3041922"/>
    <lineage>
        <taxon>Bacteria</taxon>
        <taxon>Bacillati</taxon>
        <taxon>Actinomycetota</taxon>
        <taxon>Actinomycetes</taxon>
        <taxon>Micrococcales</taxon>
        <taxon>Microbacteriaceae</taxon>
        <taxon>Microbacterium</taxon>
    </lineage>
</organism>
<evidence type="ECO:0000259" key="3">
    <source>
        <dbReference type="Pfam" id="PF00501"/>
    </source>
</evidence>